<dbReference type="HOGENOM" id="CLU_1396817_0_0_1"/>
<organism evidence="2 3">
    <name type="scientific">Phlebiopsis gigantea (strain 11061_1 CR5-6)</name>
    <name type="common">White-rot fungus</name>
    <name type="synonym">Peniophora gigantea</name>
    <dbReference type="NCBI Taxonomy" id="745531"/>
    <lineage>
        <taxon>Eukaryota</taxon>
        <taxon>Fungi</taxon>
        <taxon>Dikarya</taxon>
        <taxon>Basidiomycota</taxon>
        <taxon>Agaricomycotina</taxon>
        <taxon>Agaricomycetes</taxon>
        <taxon>Polyporales</taxon>
        <taxon>Phanerochaetaceae</taxon>
        <taxon>Phlebiopsis</taxon>
    </lineage>
</organism>
<name>A0A0C3SF96_PHLG1</name>
<evidence type="ECO:0000313" key="2">
    <source>
        <dbReference type="EMBL" id="KIP11700.1"/>
    </source>
</evidence>
<keyword evidence="3" id="KW-1185">Reference proteome</keyword>
<feature type="compositionally biased region" description="Gly residues" evidence="1">
    <location>
        <begin position="99"/>
        <end position="114"/>
    </location>
</feature>
<evidence type="ECO:0000313" key="3">
    <source>
        <dbReference type="Proteomes" id="UP000053257"/>
    </source>
</evidence>
<sequence length="195" mass="20398">MKKTGRGSLEVIRFHLASVPPPPQPYKPRAQAFARAVLPRTLPSMARASVQARIHRCSSASRCVPCTDKTLVAKRPRLGSVFSLRWPAGPALADAPLGRNGGTEGRRGGAGLGVGTTSSGSAGSGGGREEKASAKLSRPRSGSQQGPDRRVPAEHGCLLVWGGGGLRAATHAFRLRVVFVRVCGETLSCRAARPC</sequence>
<dbReference type="AlphaFoldDB" id="A0A0C3SF96"/>
<evidence type="ECO:0000256" key="1">
    <source>
        <dbReference type="SAM" id="MobiDB-lite"/>
    </source>
</evidence>
<accession>A0A0C3SF96</accession>
<gene>
    <name evidence="2" type="ORF">PHLGIDRAFT_437565</name>
</gene>
<feature type="region of interest" description="Disordered" evidence="1">
    <location>
        <begin position="93"/>
        <end position="150"/>
    </location>
</feature>
<protein>
    <submittedName>
        <fullName evidence="2">Uncharacterized protein</fullName>
    </submittedName>
</protein>
<dbReference type="EMBL" id="KN840444">
    <property type="protein sequence ID" value="KIP11700.1"/>
    <property type="molecule type" value="Genomic_DNA"/>
</dbReference>
<dbReference type="Proteomes" id="UP000053257">
    <property type="component" value="Unassembled WGS sequence"/>
</dbReference>
<reference evidence="2 3" key="1">
    <citation type="journal article" date="2014" name="PLoS Genet.">
        <title>Analysis of the Phlebiopsis gigantea genome, transcriptome and secretome provides insight into its pioneer colonization strategies of wood.</title>
        <authorList>
            <person name="Hori C."/>
            <person name="Ishida T."/>
            <person name="Igarashi K."/>
            <person name="Samejima M."/>
            <person name="Suzuki H."/>
            <person name="Master E."/>
            <person name="Ferreira P."/>
            <person name="Ruiz-Duenas F.J."/>
            <person name="Held B."/>
            <person name="Canessa P."/>
            <person name="Larrondo L.F."/>
            <person name="Schmoll M."/>
            <person name="Druzhinina I.S."/>
            <person name="Kubicek C.P."/>
            <person name="Gaskell J.A."/>
            <person name="Kersten P."/>
            <person name="St John F."/>
            <person name="Glasner J."/>
            <person name="Sabat G."/>
            <person name="Splinter BonDurant S."/>
            <person name="Syed K."/>
            <person name="Yadav J."/>
            <person name="Mgbeahuruike A.C."/>
            <person name="Kovalchuk A."/>
            <person name="Asiegbu F.O."/>
            <person name="Lackner G."/>
            <person name="Hoffmeister D."/>
            <person name="Rencoret J."/>
            <person name="Gutierrez A."/>
            <person name="Sun H."/>
            <person name="Lindquist E."/>
            <person name="Barry K."/>
            <person name="Riley R."/>
            <person name="Grigoriev I.V."/>
            <person name="Henrissat B."/>
            <person name="Kues U."/>
            <person name="Berka R.M."/>
            <person name="Martinez A.T."/>
            <person name="Covert S.F."/>
            <person name="Blanchette R.A."/>
            <person name="Cullen D."/>
        </authorList>
    </citation>
    <scope>NUCLEOTIDE SEQUENCE [LARGE SCALE GENOMIC DNA]</scope>
    <source>
        <strain evidence="2 3">11061_1 CR5-6</strain>
    </source>
</reference>
<proteinExistence type="predicted"/>